<dbReference type="GO" id="GO:0090307">
    <property type="term" value="P:mitotic spindle assembly"/>
    <property type="evidence" value="ECO:0007669"/>
    <property type="project" value="TreeGrafter"/>
</dbReference>
<keyword evidence="5" id="KW-0131">Cell cycle</keyword>
<feature type="region of interest" description="Disordered" evidence="6">
    <location>
        <begin position="638"/>
        <end position="682"/>
    </location>
</feature>
<dbReference type="EMBL" id="KZ301978">
    <property type="protein sequence ID" value="PFH52674.1"/>
    <property type="molecule type" value="Genomic_DNA"/>
</dbReference>
<dbReference type="GO" id="GO:0008017">
    <property type="term" value="F:microtubule binding"/>
    <property type="evidence" value="ECO:0007669"/>
    <property type="project" value="TreeGrafter"/>
</dbReference>
<dbReference type="OrthoDB" id="46159at2759"/>
<name>A0A2A9NTK1_9AGAR</name>
<dbReference type="InterPro" id="IPR016024">
    <property type="entry name" value="ARM-type_fold"/>
</dbReference>
<dbReference type="GO" id="GO:1990023">
    <property type="term" value="C:mitotic spindle midzone"/>
    <property type="evidence" value="ECO:0007669"/>
    <property type="project" value="TreeGrafter"/>
</dbReference>
<dbReference type="SUPFAM" id="SSF48371">
    <property type="entry name" value="ARM repeat"/>
    <property type="match status" value="1"/>
</dbReference>
<dbReference type="GO" id="GO:0005881">
    <property type="term" value="C:cytoplasmic microtubule"/>
    <property type="evidence" value="ECO:0007669"/>
    <property type="project" value="TreeGrafter"/>
</dbReference>
<dbReference type="Pfam" id="PF12348">
    <property type="entry name" value="CLASP_N"/>
    <property type="match status" value="1"/>
</dbReference>
<dbReference type="InterPro" id="IPR011989">
    <property type="entry name" value="ARM-like"/>
</dbReference>
<feature type="domain" description="TOG" evidence="7">
    <location>
        <begin position="372"/>
        <end position="617"/>
    </location>
</feature>
<evidence type="ECO:0000256" key="5">
    <source>
        <dbReference type="ARBA" id="ARBA00022776"/>
    </source>
</evidence>
<dbReference type="PANTHER" id="PTHR21567:SF9">
    <property type="entry name" value="CLIP-ASSOCIATING PROTEIN"/>
    <property type="match status" value="1"/>
</dbReference>
<dbReference type="Proteomes" id="UP000242287">
    <property type="component" value="Unassembled WGS sequence"/>
</dbReference>
<feature type="compositionally biased region" description="Low complexity" evidence="6">
    <location>
        <begin position="711"/>
        <end position="731"/>
    </location>
</feature>
<feature type="compositionally biased region" description="Low complexity" evidence="6">
    <location>
        <begin position="750"/>
        <end position="764"/>
    </location>
</feature>
<comment type="similarity">
    <text evidence="2">Belongs to the CLASP family.</text>
</comment>
<keyword evidence="9" id="KW-1185">Reference proteome</keyword>
<keyword evidence="4" id="KW-0493">Microtubule</keyword>
<keyword evidence="3" id="KW-0132">Cell division</keyword>
<evidence type="ECO:0000259" key="7">
    <source>
        <dbReference type="SMART" id="SM01349"/>
    </source>
</evidence>
<organism evidence="8 9">
    <name type="scientific">Amanita thiersii Skay4041</name>
    <dbReference type="NCBI Taxonomy" id="703135"/>
    <lineage>
        <taxon>Eukaryota</taxon>
        <taxon>Fungi</taxon>
        <taxon>Dikarya</taxon>
        <taxon>Basidiomycota</taxon>
        <taxon>Agaricomycotina</taxon>
        <taxon>Agaricomycetes</taxon>
        <taxon>Agaricomycetidae</taxon>
        <taxon>Agaricales</taxon>
        <taxon>Pluteineae</taxon>
        <taxon>Amanitaceae</taxon>
        <taxon>Amanita</taxon>
    </lineage>
</organism>
<feature type="domain" description="TOG" evidence="7">
    <location>
        <begin position="1"/>
        <end position="264"/>
    </location>
</feature>
<dbReference type="GO" id="GO:0005876">
    <property type="term" value="C:spindle microtubule"/>
    <property type="evidence" value="ECO:0007669"/>
    <property type="project" value="TreeGrafter"/>
</dbReference>
<evidence type="ECO:0000256" key="4">
    <source>
        <dbReference type="ARBA" id="ARBA00022701"/>
    </source>
</evidence>
<reference evidence="8 9" key="1">
    <citation type="submission" date="2014-02" db="EMBL/GenBank/DDBJ databases">
        <title>Transposable element dynamics among asymbiotic and ectomycorrhizal Amanita fungi.</title>
        <authorList>
            <consortium name="DOE Joint Genome Institute"/>
            <person name="Hess J."/>
            <person name="Skrede I."/>
            <person name="Wolfe B."/>
            <person name="LaButti K."/>
            <person name="Ohm R.A."/>
            <person name="Grigoriev I.V."/>
            <person name="Pringle A."/>
        </authorList>
    </citation>
    <scope>NUCLEOTIDE SEQUENCE [LARGE SCALE GENOMIC DNA]</scope>
    <source>
        <strain evidence="8 9">SKay4041</strain>
    </source>
</reference>
<evidence type="ECO:0000256" key="6">
    <source>
        <dbReference type="SAM" id="MobiDB-lite"/>
    </source>
</evidence>
<dbReference type="GO" id="GO:0051301">
    <property type="term" value="P:cell division"/>
    <property type="evidence" value="ECO:0007669"/>
    <property type="project" value="UniProtKB-KW"/>
</dbReference>
<evidence type="ECO:0000313" key="8">
    <source>
        <dbReference type="EMBL" id="PFH52674.1"/>
    </source>
</evidence>
<gene>
    <name evidence="8" type="ORF">AMATHDRAFT_74133</name>
</gene>
<feature type="region of interest" description="Disordered" evidence="6">
    <location>
        <begin position="939"/>
        <end position="961"/>
    </location>
</feature>
<feature type="region of interest" description="Disordered" evidence="6">
    <location>
        <begin position="711"/>
        <end position="764"/>
    </location>
</feature>
<feature type="compositionally biased region" description="Basic and acidic residues" evidence="6">
    <location>
        <begin position="283"/>
        <end position="296"/>
    </location>
</feature>
<feature type="region of interest" description="Disordered" evidence="6">
    <location>
        <begin position="301"/>
        <end position="363"/>
    </location>
</feature>
<dbReference type="PANTHER" id="PTHR21567">
    <property type="entry name" value="CLASP"/>
    <property type="match status" value="1"/>
</dbReference>
<dbReference type="InterPro" id="IPR034085">
    <property type="entry name" value="TOG"/>
</dbReference>
<dbReference type="Gene3D" id="1.25.10.10">
    <property type="entry name" value="Leucine-rich Repeat Variant"/>
    <property type="match status" value="2"/>
</dbReference>
<proteinExistence type="inferred from homology"/>
<evidence type="ECO:0000256" key="1">
    <source>
        <dbReference type="ARBA" id="ARBA00004186"/>
    </source>
</evidence>
<dbReference type="GO" id="GO:0005815">
    <property type="term" value="C:microtubule organizing center"/>
    <property type="evidence" value="ECO:0007669"/>
    <property type="project" value="TreeGrafter"/>
</dbReference>
<feature type="compositionally biased region" description="Polar residues" evidence="6">
    <location>
        <begin position="667"/>
        <end position="682"/>
    </location>
</feature>
<evidence type="ECO:0000256" key="3">
    <source>
        <dbReference type="ARBA" id="ARBA00022618"/>
    </source>
</evidence>
<evidence type="ECO:0000256" key="2">
    <source>
        <dbReference type="ARBA" id="ARBA00009549"/>
    </source>
</evidence>
<keyword evidence="5" id="KW-0498">Mitosis</keyword>
<dbReference type="SMART" id="SM01349">
    <property type="entry name" value="TOG"/>
    <property type="match status" value="2"/>
</dbReference>
<accession>A0A2A9NTK1</accession>
<protein>
    <recommendedName>
        <fullName evidence="7">TOG domain-containing protein</fullName>
    </recommendedName>
</protein>
<dbReference type="InterPro" id="IPR024395">
    <property type="entry name" value="CLASP_N_dom"/>
</dbReference>
<evidence type="ECO:0000313" key="9">
    <source>
        <dbReference type="Proteomes" id="UP000242287"/>
    </source>
</evidence>
<feature type="compositionally biased region" description="Low complexity" evidence="6">
    <location>
        <begin position="340"/>
        <end position="349"/>
    </location>
</feature>
<sequence length="1329" mass="144889">MDSDSSRLEKLVQQCKSNDVDVKVNALTKLQSLFESNIQIDDPDTLVNLFKSCLRTSNQLLTTATLSALPPLLPLLITRPVHAQSYHGHPLSRSTTTASSVVVDGVILRQALNAFLPSGGIIERLGDKEKVQARAHECLVILGGLAFRLGSPSTLVSRSVNGKSLETPFMMFERFLRDAGLASKIWKVREQSILVLVHIRRSYPAFPIRPYLSLLVDCLEDTDPHVRDCARQSIIELFSGPAVTDAARTDLKKELAKKGVRKAIVDSVLMKLLTNASSSHSPKSCEDTENRDMSTTVKKEYIPPSLLLQGHRPRVVSQGSSTQTGHAKAPSQGSIKEISSRPASRAAVASPPPAVTPAGNDDSDVQPVYIASVRDLENEFVSMAKLFEGKETEHNWTPRDQSITRVRGMLKGGVHERYFDAFIALLKENFVQWSIKTLGSLRTTVSMNTCALYCEMAAALGPVMDPFCETLLINLFKMASFTKKITAQQSQVSVTAIIAYTSAQPRIVLPLLWNTLQEKTAQARVFVVNHFKQYLQIHGHRSKHIIESTGGLEILEKSIKKSLSDANPAVKEGARLVFWVFNDIWNDRGSIIMDSLDATARKQLEKVCPDSELVALPPTTPKITKKSSVAAAIAASRAKAKASATAPPTLRQKANPMLDSSPRPEASTLQNPTTRPISPLRMSNTLNNIVHSKSRVGSLVLNHGVQRIAGTSSTLSTTTQTQTTPSTLSGSKRALSPTSPDHSTYRRRISTSSTNPSSPNRPSTIRRAIHTALPDSPPHNQTQVNVVARPTSGIARKANPVPVPTRESSILPDTLNLQDESLLLAQTVPLPDGDTDSEGQSINLMSLSTSFIQHPPLPKVLSPLQSLSIGSKPTATISNALSSGSLQDGVPGQPILEDAMRARAEQAESAAERLLELVEPEEEGTSTIPASLLVGSSRGNGVKAKAKPVTSTGIKSNAPPTTPFNRNAAVLRQAALFENSPVFSGRTSSLLDVLQNHSCETGWWAKRQALISGKVLSRQHNPSGELPKLIVTLQADEPDVSTLQQLILISMSNNVTDSSPPQSPAFDGPASPSPFHVPQSVTSLHCDIWEKDKTFDQLFQALIHHLNIAKDAESTDYGLMLLWELLRSQALYIEGKEGEVFTSLLRVRYSNRHEVLEATSIIRDHLTSKIEPVYGLTTMHASLRAFQIEPPPNNNATVKATSCAFGLIALGKFILRLPAEVAEEELPRLRQTLITALNDRTSLIVRESAAVSIIAAQLVLRDETHLFALLDGLADDKKNLLTYLFDKHGARGTSSSSSNLRIDKLEKEIRRLDTRLSTPFRTPPSLGRP</sequence>
<feature type="compositionally biased region" description="Polar residues" evidence="6">
    <location>
        <begin position="949"/>
        <end position="961"/>
    </location>
</feature>
<feature type="region of interest" description="Disordered" evidence="6">
    <location>
        <begin position="277"/>
        <end position="296"/>
    </location>
</feature>
<dbReference type="STRING" id="703135.A0A2A9NTK1"/>
<comment type="subcellular location">
    <subcellularLocation>
        <location evidence="1">Cytoplasm</location>
        <location evidence="1">Cytoskeleton</location>
        <location evidence="1">Spindle</location>
    </subcellularLocation>
</comment>